<dbReference type="RefSeq" id="WP_311689464.1">
    <property type="nucleotide sequence ID" value="NZ_JAVRHL010000001.1"/>
</dbReference>
<name>A0ABU3DDA9_9RHOB</name>
<gene>
    <name evidence="1" type="ORF">RM543_03270</name>
</gene>
<keyword evidence="2" id="KW-1185">Reference proteome</keyword>
<comment type="caution">
    <text evidence="1">The sequence shown here is derived from an EMBL/GenBank/DDBJ whole genome shotgun (WGS) entry which is preliminary data.</text>
</comment>
<dbReference type="NCBIfam" id="NF009270">
    <property type="entry name" value="PRK12627.1"/>
    <property type="match status" value="1"/>
</dbReference>
<evidence type="ECO:0000313" key="1">
    <source>
        <dbReference type="EMBL" id="MDT0681693.1"/>
    </source>
</evidence>
<accession>A0ABU3DDA9</accession>
<proteinExistence type="predicted"/>
<evidence type="ECO:0000313" key="2">
    <source>
        <dbReference type="Proteomes" id="UP001265259"/>
    </source>
</evidence>
<reference evidence="1 2" key="1">
    <citation type="submission" date="2023-09" db="EMBL/GenBank/DDBJ databases">
        <authorList>
            <person name="Rey-Velasco X."/>
        </authorList>
    </citation>
    <scope>NUCLEOTIDE SEQUENCE [LARGE SCALE GENOMIC DNA]</scope>
    <source>
        <strain evidence="1 2">F158</strain>
    </source>
</reference>
<organism evidence="1 2">
    <name type="scientific">Tropicimonas omnivorans</name>
    <dbReference type="NCBI Taxonomy" id="3075590"/>
    <lineage>
        <taxon>Bacteria</taxon>
        <taxon>Pseudomonadati</taxon>
        <taxon>Pseudomonadota</taxon>
        <taxon>Alphaproteobacteria</taxon>
        <taxon>Rhodobacterales</taxon>
        <taxon>Roseobacteraceae</taxon>
        <taxon>Tropicimonas</taxon>
    </lineage>
</organism>
<sequence length="121" mass="13105">MNVFKMAHGMAAHAGRRQALIAGNIARVDMPGEVARDIAPFSEVWDATSRSGPSRTRAGHLVTGWSRSPDVIAQKSGADPNGNTISVETEMVKSSETRQQHEMALAIYRNALNVIRHGLGR</sequence>
<dbReference type="Proteomes" id="UP001265259">
    <property type="component" value="Unassembled WGS sequence"/>
</dbReference>
<dbReference type="EMBL" id="JAVRHL010000001">
    <property type="protein sequence ID" value="MDT0681693.1"/>
    <property type="molecule type" value="Genomic_DNA"/>
</dbReference>
<protein>
    <submittedName>
        <fullName evidence="1">FlgB family protein</fullName>
    </submittedName>
</protein>